<dbReference type="Proteomes" id="UP001595847">
    <property type="component" value="Unassembled WGS sequence"/>
</dbReference>
<sequence length="201" mass="22821">MTLVPPSTVTEWHAFLKRYSLEFLGSEFLHAIEADGRRDPFVSEAQRSAEWLGFEPAGEEEILAAEQRLGVRLPPTYRNFLLTSNGWKMLSYAVDAFPVTDIGWFPDVDPMLFEVWSDPDVIDINDEEDRARVRLLERSLLIASDNGGSGHYLLLADSVAENGEWTAYQWWTGDGGDIEPCGDFAALVVELWEEEHARKDR</sequence>
<evidence type="ECO:0000313" key="2">
    <source>
        <dbReference type="EMBL" id="MFC3994359.1"/>
    </source>
</evidence>
<dbReference type="SUPFAM" id="SSF160631">
    <property type="entry name" value="SMI1/KNR4-like"/>
    <property type="match status" value="1"/>
</dbReference>
<dbReference type="SMART" id="SM00860">
    <property type="entry name" value="SMI1_KNR4"/>
    <property type="match status" value="1"/>
</dbReference>
<evidence type="ECO:0000313" key="3">
    <source>
        <dbReference type="Proteomes" id="UP001595847"/>
    </source>
</evidence>
<dbReference type="InterPro" id="IPR037883">
    <property type="entry name" value="Knr4/Smi1-like_sf"/>
</dbReference>
<accession>A0ABV8FE79</accession>
<organism evidence="2 3">
    <name type="scientific">Nocardiopsis sediminis</name>
    <dbReference type="NCBI Taxonomy" id="1778267"/>
    <lineage>
        <taxon>Bacteria</taxon>
        <taxon>Bacillati</taxon>
        <taxon>Actinomycetota</taxon>
        <taxon>Actinomycetes</taxon>
        <taxon>Streptosporangiales</taxon>
        <taxon>Nocardiopsidaceae</taxon>
        <taxon>Nocardiopsis</taxon>
    </lineage>
</organism>
<keyword evidence="3" id="KW-1185">Reference proteome</keyword>
<dbReference type="Pfam" id="PF09346">
    <property type="entry name" value="SMI1_KNR4"/>
    <property type="match status" value="1"/>
</dbReference>
<gene>
    <name evidence="2" type="ORF">ACFOVU_00410</name>
</gene>
<evidence type="ECO:0000259" key="1">
    <source>
        <dbReference type="SMART" id="SM00860"/>
    </source>
</evidence>
<reference evidence="3" key="1">
    <citation type="journal article" date="2019" name="Int. J. Syst. Evol. Microbiol.">
        <title>The Global Catalogue of Microorganisms (GCM) 10K type strain sequencing project: providing services to taxonomists for standard genome sequencing and annotation.</title>
        <authorList>
            <consortium name="The Broad Institute Genomics Platform"/>
            <consortium name="The Broad Institute Genome Sequencing Center for Infectious Disease"/>
            <person name="Wu L."/>
            <person name="Ma J."/>
        </authorList>
    </citation>
    <scope>NUCLEOTIDE SEQUENCE [LARGE SCALE GENOMIC DNA]</scope>
    <source>
        <strain evidence="3">TBRC 1826</strain>
    </source>
</reference>
<name>A0ABV8FE79_9ACTN</name>
<proteinExistence type="predicted"/>
<protein>
    <submittedName>
        <fullName evidence="2">SMI1/KNR4 family protein</fullName>
    </submittedName>
</protein>
<dbReference type="InterPro" id="IPR018958">
    <property type="entry name" value="Knr4/Smi1-like_dom"/>
</dbReference>
<dbReference type="EMBL" id="JBHSBH010000001">
    <property type="protein sequence ID" value="MFC3994359.1"/>
    <property type="molecule type" value="Genomic_DNA"/>
</dbReference>
<dbReference type="Gene3D" id="3.40.1580.10">
    <property type="entry name" value="SMI1/KNR4-like"/>
    <property type="match status" value="1"/>
</dbReference>
<feature type="domain" description="Knr4/Smi1-like" evidence="1">
    <location>
        <begin position="56"/>
        <end position="190"/>
    </location>
</feature>
<dbReference type="RefSeq" id="WP_378529233.1">
    <property type="nucleotide sequence ID" value="NZ_JBHSBH010000001.1"/>
</dbReference>
<comment type="caution">
    <text evidence="2">The sequence shown here is derived from an EMBL/GenBank/DDBJ whole genome shotgun (WGS) entry which is preliminary data.</text>
</comment>